<protein>
    <recommendedName>
        <fullName evidence="13">WWE domain-containing protein</fullName>
    </recommendedName>
</protein>
<dbReference type="Pfam" id="PF02825">
    <property type="entry name" value="WWE"/>
    <property type="match status" value="1"/>
</dbReference>
<organism evidence="14 15">
    <name type="scientific">Prymnesium parvum</name>
    <name type="common">Toxic golden alga</name>
    <dbReference type="NCBI Taxonomy" id="97485"/>
    <lineage>
        <taxon>Eukaryota</taxon>
        <taxon>Haptista</taxon>
        <taxon>Haptophyta</taxon>
        <taxon>Prymnesiophyceae</taxon>
        <taxon>Prymnesiales</taxon>
        <taxon>Prymnesiaceae</taxon>
        <taxon>Prymnesium</taxon>
    </lineage>
</organism>
<comment type="caution">
    <text evidence="14">The sequence shown here is derived from an EMBL/GenBank/DDBJ whole genome shotgun (WGS) entry which is preliminary data.</text>
</comment>
<keyword evidence="5" id="KW-0378">Hydrolase</keyword>
<dbReference type="GO" id="GO:0005634">
    <property type="term" value="C:nucleus"/>
    <property type="evidence" value="ECO:0007669"/>
    <property type="project" value="UniProtKB-SubCell"/>
</dbReference>
<feature type="region of interest" description="Disordered" evidence="12">
    <location>
        <begin position="1"/>
        <end position="44"/>
    </location>
</feature>
<dbReference type="Pfam" id="PF06087">
    <property type="entry name" value="Tyr-DNA_phospho"/>
    <property type="match status" value="2"/>
</dbReference>
<dbReference type="SUPFAM" id="SSF117839">
    <property type="entry name" value="WWE domain"/>
    <property type="match status" value="1"/>
</dbReference>
<dbReference type="GO" id="GO:0004527">
    <property type="term" value="F:exonuclease activity"/>
    <property type="evidence" value="ECO:0007669"/>
    <property type="project" value="UniProtKB-KW"/>
</dbReference>
<dbReference type="InterPro" id="IPR010347">
    <property type="entry name" value="Tdp1"/>
</dbReference>
<dbReference type="EMBL" id="JBGBPQ010000013">
    <property type="protein sequence ID" value="KAL1512282.1"/>
    <property type="molecule type" value="Genomic_DNA"/>
</dbReference>
<evidence type="ECO:0000256" key="1">
    <source>
        <dbReference type="ARBA" id="ARBA00004123"/>
    </source>
</evidence>
<dbReference type="PANTHER" id="PTHR12415:SF0">
    <property type="entry name" value="TYROSYL-DNA PHOSPHODIESTERASE 1"/>
    <property type="match status" value="1"/>
</dbReference>
<evidence type="ECO:0000313" key="15">
    <source>
        <dbReference type="Proteomes" id="UP001515480"/>
    </source>
</evidence>
<keyword evidence="15" id="KW-1185">Reference proteome</keyword>
<evidence type="ECO:0000256" key="7">
    <source>
        <dbReference type="ARBA" id="ARBA00023204"/>
    </source>
</evidence>
<dbReference type="GO" id="GO:0003697">
    <property type="term" value="F:single-stranded DNA binding"/>
    <property type="evidence" value="ECO:0007669"/>
    <property type="project" value="TreeGrafter"/>
</dbReference>
<evidence type="ECO:0000256" key="4">
    <source>
        <dbReference type="ARBA" id="ARBA00022763"/>
    </source>
</evidence>
<keyword evidence="4" id="KW-0227">DNA damage</keyword>
<feature type="active site" description="Proton donor/acceptor" evidence="9">
    <location>
        <position position="514"/>
    </location>
</feature>
<sequence>MLPAPPAPPAPPGAAAASTPAPPPAAAARWTWQSGADRWTDYPPPQAAALERAWTLAEPFVRIDSQRQVDLQRMRQQRLDEPSRSRPVRREAPAPPGREADGASPRPKRQRGGEEASARAWRLTRLHFAWAGVVPSEANEGTVGLGELLSADELRGAAEVHLHNFMVDLDWVVEEAPALLSFGGALRVFHGDGRPPHSAAVRGRRGSTECFAPPHEQWGTYHSKAILIIRPACLTVHVATANFIFSDWHNKTNAVWSAAFPRLDSPPARPAPESFGEDLLEYYEAMRRLGAAPPAAWLRSSDGAQASISPPRSERRRRVGVPPALMAAPPLAAPQDCRRQWAALDLEWVARYDYSAARARLVTSVPGHSPGVAAGRHAGAQLGRFGHMKVRRLLEREGLSDAFADSSLVLQFSSLSSVGAGGAWLLELVKSLSGGSSHVPPIRAIFPSRQQVRRSLEGWSAGASLPCNSQNAFKLMESLEKLSGTSANGRLCLWDGGPPSASAGATGRAAALPHIKTYARYTEDGMLAWALLTSSNLSQAAWGKLEKSATQLYVKSYEMGVLVLPSMQPAGMRSLASTSAASTSEATLVPLPFSIPPVPYCKEDVVWSNDVVHPTDAPDRYGWRSHDLPAPSFYGRGATGRILAEQEARRRVQRPNM</sequence>
<dbReference type="InterPro" id="IPR004170">
    <property type="entry name" value="WWE_dom"/>
</dbReference>
<feature type="binding site" evidence="10">
    <location>
        <position position="224"/>
    </location>
    <ligand>
        <name>substrate</name>
    </ligand>
</feature>
<proteinExistence type="inferred from homology"/>
<dbReference type="GO" id="GO:0017005">
    <property type="term" value="F:3'-tyrosyl-DNA phosphodiesterase activity"/>
    <property type="evidence" value="ECO:0007669"/>
    <property type="project" value="TreeGrafter"/>
</dbReference>
<dbReference type="Gene3D" id="3.30.870.10">
    <property type="entry name" value="Endonuclease Chain A"/>
    <property type="match status" value="2"/>
</dbReference>
<keyword evidence="7" id="KW-0234">DNA repair</keyword>
<comment type="similarity">
    <text evidence="2">Belongs to the tyrosyl-DNA phosphodiesterase family.</text>
</comment>
<feature type="region of interest" description="Disordered" evidence="12">
    <location>
        <begin position="65"/>
        <end position="117"/>
    </location>
</feature>
<feature type="site" description="Interaction with DNA" evidence="11">
    <location>
        <position position="538"/>
    </location>
</feature>
<evidence type="ECO:0000256" key="12">
    <source>
        <dbReference type="SAM" id="MobiDB-lite"/>
    </source>
</evidence>
<accession>A0AB34J4M2</accession>
<evidence type="ECO:0000313" key="14">
    <source>
        <dbReference type="EMBL" id="KAL1512282.1"/>
    </source>
</evidence>
<feature type="active site" description="Nucleophile" evidence="9">
    <location>
        <position position="222"/>
    </location>
</feature>
<keyword evidence="3" id="KW-0540">Nuclease</keyword>
<feature type="compositionally biased region" description="Basic and acidic residues" evidence="12">
    <location>
        <begin position="65"/>
        <end position="92"/>
    </location>
</feature>
<dbReference type="AlphaFoldDB" id="A0AB34J4M2"/>
<gene>
    <name evidence="14" type="ORF">AB1Y20_005544</name>
</gene>
<dbReference type="Gene3D" id="3.30.720.50">
    <property type="match status" value="1"/>
</dbReference>
<keyword evidence="8" id="KW-0539">Nucleus</keyword>
<dbReference type="PROSITE" id="PS50918">
    <property type="entry name" value="WWE"/>
    <property type="match status" value="1"/>
</dbReference>
<evidence type="ECO:0000256" key="6">
    <source>
        <dbReference type="ARBA" id="ARBA00022839"/>
    </source>
</evidence>
<dbReference type="SUPFAM" id="SSF56024">
    <property type="entry name" value="Phospholipase D/nuclease"/>
    <property type="match status" value="2"/>
</dbReference>
<evidence type="ECO:0000256" key="10">
    <source>
        <dbReference type="PIRSR" id="PIRSR610347-2"/>
    </source>
</evidence>
<dbReference type="GO" id="GO:0006281">
    <property type="term" value="P:DNA repair"/>
    <property type="evidence" value="ECO:0007669"/>
    <property type="project" value="UniProtKB-KW"/>
</dbReference>
<evidence type="ECO:0000256" key="11">
    <source>
        <dbReference type="PIRSR" id="PIRSR610347-3"/>
    </source>
</evidence>
<evidence type="ECO:0000256" key="8">
    <source>
        <dbReference type="ARBA" id="ARBA00023242"/>
    </source>
</evidence>
<evidence type="ECO:0000256" key="3">
    <source>
        <dbReference type="ARBA" id="ARBA00022722"/>
    </source>
</evidence>
<dbReference type="PANTHER" id="PTHR12415">
    <property type="entry name" value="TYROSYL-DNA PHOSPHODIESTERASE 1"/>
    <property type="match status" value="1"/>
</dbReference>
<evidence type="ECO:0000256" key="5">
    <source>
        <dbReference type="ARBA" id="ARBA00022801"/>
    </source>
</evidence>
<keyword evidence="6" id="KW-0269">Exonuclease</keyword>
<feature type="domain" description="WWE" evidence="13">
    <location>
        <begin position="16"/>
        <end position="90"/>
    </location>
</feature>
<evidence type="ECO:0000256" key="9">
    <source>
        <dbReference type="PIRSR" id="PIRSR610347-1"/>
    </source>
</evidence>
<comment type="subcellular location">
    <subcellularLocation>
        <location evidence="1">Nucleus</location>
    </subcellularLocation>
</comment>
<feature type="compositionally biased region" description="Pro residues" evidence="12">
    <location>
        <begin position="1"/>
        <end position="12"/>
    </location>
</feature>
<dbReference type="InterPro" id="IPR037197">
    <property type="entry name" value="WWE_dom_sf"/>
</dbReference>
<name>A0AB34J4M2_PRYPA</name>
<dbReference type="GO" id="GO:0003690">
    <property type="term" value="F:double-stranded DNA binding"/>
    <property type="evidence" value="ECO:0007669"/>
    <property type="project" value="TreeGrafter"/>
</dbReference>
<evidence type="ECO:0000259" key="13">
    <source>
        <dbReference type="PROSITE" id="PS50918"/>
    </source>
</evidence>
<evidence type="ECO:0000256" key="2">
    <source>
        <dbReference type="ARBA" id="ARBA00010205"/>
    </source>
</evidence>
<dbReference type="Proteomes" id="UP001515480">
    <property type="component" value="Unassembled WGS sequence"/>
</dbReference>
<reference evidence="14 15" key="1">
    <citation type="journal article" date="2024" name="Science">
        <title>Giant polyketide synthase enzymes in the biosynthesis of giant marine polyether toxins.</title>
        <authorList>
            <person name="Fallon T.R."/>
            <person name="Shende V.V."/>
            <person name="Wierzbicki I.H."/>
            <person name="Pendleton A.L."/>
            <person name="Watervoot N.F."/>
            <person name="Auber R.P."/>
            <person name="Gonzalez D.J."/>
            <person name="Wisecaver J.H."/>
            <person name="Moore B.S."/>
        </authorList>
    </citation>
    <scope>NUCLEOTIDE SEQUENCE [LARGE SCALE GENOMIC DNA]</scope>
    <source>
        <strain evidence="14 15">12B1</strain>
    </source>
</reference>
<feature type="binding site" evidence="10">
    <location>
        <position position="516"/>
    </location>
    <ligand>
        <name>substrate</name>
    </ligand>
</feature>